<sequence>MPRDAPAFPADGEVGEADLAVVVRGVLCAAERPWSTVVLRGRWAGGRPLAELWHADEVHAEGDGFVVVLDGGTRVLTVVRPRAAHVVHRSGTVSVAIGTVGSAILTDEGGVRSGSFQTRKGVARDLVTGAPASWPRGAHPWRRRAAGGRPLPAVELVAVI</sequence>
<dbReference type="RefSeq" id="WP_135849273.1">
    <property type="nucleotide sequence ID" value="NZ_RHPJ01000002.1"/>
</dbReference>
<organism evidence="1 2">
    <name type="scientific">Serinibacter arcticus</name>
    <dbReference type="NCBI Taxonomy" id="1655435"/>
    <lineage>
        <taxon>Bacteria</taxon>
        <taxon>Bacillati</taxon>
        <taxon>Actinomycetota</taxon>
        <taxon>Actinomycetes</taxon>
        <taxon>Micrococcales</taxon>
        <taxon>Beutenbergiaceae</taxon>
        <taxon>Serinibacter</taxon>
    </lineage>
</organism>
<name>A0A4Z1E1V7_9MICO</name>
<proteinExistence type="predicted"/>
<accession>A0A4Z1E1V7</accession>
<evidence type="ECO:0000313" key="2">
    <source>
        <dbReference type="Proteomes" id="UP000297318"/>
    </source>
</evidence>
<dbReference type="Proteomes" id="UP000297318">
    <property type="component" value="Unassembled WGS sequence"/>
</dbReference>
<dbReference type="OrthoDB" id="9971719at2"/>
<comment type="caution">
    <text evidence="1">The sequence shown here is derived from an EMBL/GenBank/DDBJ whole genome shotgun (WGS) entry which is preliminary data.</text>
</comment>
<evidence type="ECO:0000313" key="1">
    <source>
        <dbReference type="EMBL" id="TGO05239.1"/>
    </source>
</evidence>
<gene>
    <name evidence="1" type="ORF">SERN_1243</name>
</gene>
<dbReference type="EMBL" id="RHPJ01000002">
    <property type="protein sequence ID" value="TGO05239.1"/>
    <property type="molecule type" value="Genomic_DNA"/>
</dbReference>
<protein>
    <submittedName>
        <fullName evidence="1">Uncharacterized protein</fullName>
    </submittedName>
</protein>
<reference evidence="1 2" key="1">
    <citation type="submission" date="2018-11" db="EMBL/GenBank/DDBJ databases">
        <title>Complete genome sequencing of the Actinobacteria Serinibacter sp. K3-2.</title>
        <authorList>
            <person name="Rakitin A.L."/>
            <person name="Beletsky A.V."/>
            <person name="Mardanov A.V."/>
            <person name="Ravin N.V."/>
            <person name="Gromova A.S."/>
            <person name="Filippova S.N."/>
            <person name="Gal'Chenko V.F."/>
        </authorList>
    </citation>
    <scope>NUCLEOTIDE SEQUENCE [LARGE SCALE GENOMIC DNA]</scope>
    <source>
        <strain evidence="1 2">K3-2</strain>
    </source>
</reference>
<keyword evidence="2" id="KW-1185">Reference proteome</keyword>
<dbReference type="AlphaFoldDB" id="A0A4Z1E1V7"/>